<dbReference type="InterPro" id="IPR036250">
    <property type="entry name" value="AcylCo_DH-like_C"/>
</dbReference>
<evidence type="ECO:0000256" key="3">
    <source>
        <dbReference type="ARBA" id="ARBA00022630"/>
    </source>
</evidence>
<keyword evidence="16" id="KW-1185">Reference proteome</keyword>
<evidence type="ECO:0000256" key="1">
    <source>
        <dbReference type="ARBA" id="ARBA00001974"/>
    </source>
</evidence>
<evidence type="ECO:0000256" key="7">
    <source>
        <dbReference type="ARBA" id="ARBA00058683"/>
    </source>
</evidence>
<protein>
    <recommendedName>
        <fullName evidence="9">3-methylmercaptopropionyl-CoA dehydrogenase</fullName>
        <ecNumber evidence="8">1.3.99.41</ecNumber>
    </recommendedName>
</protein>
<dbReference type="FunFam" id="2.40.110.10:FF:000031">
    <property type="entry name" value="Acyl-CoA dehydrogenase, putative"/>
    <property type="match status" value="1"/>
</dbReference>
<evidence type="ECO:0000313" key="15">
    <source>
        <dbReference type="EMBL" id="RLQ87435.1"/>
    </source>
</evidence>
<dbReference type="InterPro" id="IPR037069">
    <property type="entry name" value="AcylCoA_DH/ox_N_sf"/>
</dbReference>
<dbReference type="InterPro" id="IPR009100">
    <property type="entry name" value="AcylCoA_DH/oxidase_NM_dom_sf"/>
</dbReference>
<evidence type="ECO:0000259" key="14">
    <source>
        <dbReference type="Pfam" id="PF12806"/>
    </source>
</evidence>
<dbReference type="InterPro" id="IPR006091">
    <property type="entry name" value="Acyl-CoA_Oxase/DH_mid-dom"/>
</dbReference>
<dbReference type="SUPFAM" id="SSF56645">
    <property type="entry name" value="Acyl-CoA dehydrogenase NM domain-like"/>
    <property type="match status" value="1"/>
</dbReference>
<evidence type="ECO:0000256" key="2">
    <source>
        <dbReference type="ARBA" id="ARBA00009347"/>
    </source>
</evidence>
<evidence type="ECO:0000256" key="5">
    <source>
        <dbReference type="ARBA" id="ARBA00023002"/>
    </source>
</evidence>
<dbReference type="InterPro" id="IPR006089">
    <property type="entry name" value="Acyl-CoA_DH_CS"/>
</dbReference>
<accession>A0A3L7JAQ1</accession>
<dbReference type="PANTHER" id="PTHR42803:SF1">
    <property type="entry name" value="BROAD-SPECIFICITY LINEAR ACYL-COA DEHYDROGENASE FADE5"/>
    <property type="match status" value="1"/>
</dbReference>
<dbReference type="GO" id="GO:0003995">
    <property type="term" value="F:acyl-CoA dehydrogenase activity"/>
    <property type="evidence" value="ECO:0007669"/>
    <property type="project" value="InterPro"/>
</dbReference>
<evidence type="ECO:0000256" key="9">
    <source>
        <dbReference type="ARBA" id="ARBA00069043"/>
    </source>
</evidence>
<comment type="catalytic activity">
    <reaction evidence="6">
        <text>3-(methylsulfanyl)propanoyl-CoA + oxidized [electron-transfer flavoprotein] + H(+) = 3-(methylsulfanyl)acryloyl-CoA + reduced [electron-transfer flavoprotein]</text>
        <dbReference type="Rhea" id="RHEA:52612"/>
        <dbReference type="Rhea" id="RHEA-COMP:10685"/>
        <dbReference type="Rhea" id="RHEA-COMP:10686"/>
        <dbReference type="ChEBI" id="CHEBI:15378"/>
        <dbReference type="ChEBI" id="CHEBI:57692"/>
        <dbReference type="ChEBI" id="CHEBI:58307"/>
        <dbReference type="ChEBI" id="CHEBI:82815"/>
        <dbReference type="ChEBI" id="CHEBI:84994"/>
        <dbReference type="EC" id="1.3.99.41"/>
    </reaction>
    <physiologicalReaction direction="left-to-right" evidence="6">
        <dbReference type="Rhea" id="RHEA:52613"/>
    </physiologicalReaction>
</comment>
<dbReference type="Proteomes" id="UP000281094">
    <property type="component" value="Unassembled WGS sequence"/>
</dbReference>
<dbReference type="Pfam" id="PF02771">
    <property type="entry name" value="Acyl-CoA_dh_N"/>
    <property type="match status" value="1"/>
</dbReference>
<dbReference type="InterPro" id="IPR009075">
    <property type="entry name" value="AcylCo_DH/oxidase_C"/>
</dbReference>
<dbReference type="Gene3D" id="1.20.140.10">
    <property type="entry name" value="Butyryl-CoA Dehydrogenase, subunit A, domain 3"/>
    <property type="match status" value="1"/>
</dbReference>
<dbReference type="PANTHER" id="PTHR42803">
    <property type="entry name" value="ACYL-COA DEHYDROGENASE"/>
    <property type="match status" value="1"/>
</dbReference>
<evidence type="ECO:0000256" key="10">
    <source>
        <dbReference type="RuleBase" id="RU362125"/>
    </source>
</evidence>
<dbReference type="InterPro" id="IPR025878">
    <property type="entry name" value="Acyl-CoA_dh-like_C_dom"/>
</dbReference>
<organism evidence="15 16">
    <name type="scientific">Notoacmeibacter ruber</name>
    <dbReference type="NCBI Taxonomy" id="2670375"/>
    <lineage>
        <taxon>Bacteria</taxon>
        <taxon>Pseudomonadati</taxon>
        <taxon>Pseudomonadota</taxon>
        <taxon>Alphaproteobacteria</taxon>
        <taxon>Hyphomicrobiales</taxon>
        <taxon>Notoacmeibacteraceae</taxon>
        <taxon>Notoacmeibacter</taxon>
    </lineage>
</organism>
<feature type="domain" description="Acyl-CoA oxidase/dehydrogenase middle" evidence="12">
    <location>
        <begin position="161"/>
        <end position="267"/>
    </location>
</feature>
<evidence type="ECO:0000256" key="6">
    <source>
        <dbReference type="ARBA" id="ARBA00051388"/>
    </source>
</evidence>
<dbReference type="GO" id="GO:0050660">
    <property type="term" value="F:flavin adenine dinucleotide binding"/>
    <property type="evidence" value="ECO:0007669"/>
    <property type="project" value="InterPro"/>
</dbReference>
<feature type="domain" description="Acyl-CoA dehydrogenase/oxidase N-terminal" evidence="13">
    <location>
        <begin position="39"/>
        <end position="156"/>
    </location>
</feature>
<dbReference type="InterPro" id="IPR013786">
    <property type="entry name" value="AcylCoA_DH/ox_N"/>
</dbReference>
<evidence type="ECO:0000259" key="13">
    <source>
        <dbReference type="Pfam" id="PF02771"/>
    </source>
</evidence>
<dbReference type="Gene3D" id="1.10.540.10">
    <property type="entry name" value="Acyl-CoA dehydrogenase/oxidase, N-terminal domain"/>
    <property type="match status" value="1"/>
</dbReference>
<dbReference type="SUPFAM" id="SSF47203">
    <property type="entry name" value="Acyl-CoA dehydrogenase C-terminal domain-like"/>
    <property type="match status" value="1"/>
</dbReference>
<evidence type="ECO:0000256" key="8">
    <source>
        <dbReference type="ARBA" id="ARBA00066694"/>
    </source>
</evidence>
<dbReference type="AlphaFoldDB" id="A0A3L7JAQ1"/>
<name>A0A3L7JAQ1_9HYPH</name>
<evidence type="ECO:0000259" key="12">
    <source>
        <dbReference type="Pfam" id="PF02770"/>
    </source>
</evidence>
<dbReference type="InterPro" id="IPR052166">
    <property type="entry name" value="Diverse_Acyl-CoA_DH"/>
</dbReference>
<dbReference type="EC" id="1.3.99.41" evidence="8"/>
<gene>
    <name evidence="15" type="ORF">D8780_03665</name>
</gene>
<proteinExistence type="inferred from homology"/>
<reference evidence="15 16" key="1">
    <citation type="submission" date="2018-10" db="EMBL/GenBank/DDBJ databases">
        <title>Notoacmeibacter sp. M2BS9Y-3-1, whole genome shotgun sequence.</title>
        <authorList>
            <person name="Tuo L."/>
        </authorList>
    </citation>
    <scope>NUCLEOTIDE SEQUENCE [LARGE SCALE GENOMIC DNA]</scope>
    <source>
        <strain evidence="15 16">M2BS9Y-3-1</strain>
    </source>
</reference>
<dbReference type="InterPro" id="IPR046373">
    <property type="entry name" value="Acyl-CoA_Oxase/DH_mid-dom_sf"/>
</dbReference>
<keyword evidence="5 10" id="KW-0560">Oxidoreductase</keyword>
<keyword evidence="3 10" id="KW-0285">Flavoprotein</keyword>
<dbReference type="Pfam" id="PF02770">
    <property type="entry name" value="Acyl-CoA_dh_M"/>
    <property type="match status" value="1"/>
</dbReference>
<feature type="domain" description="Acetyl-CoA dehydrogenase-like C-terminal" evidence="14">
    <location>
        <begin position="488"/>
        <end position="598"/>
    </location>
</feature>
<dbReference type="RefSeq" id="WP_121644403.1">
    <property type="nucleotide sequence ID" value="NZ_RCWN01000001.1"/>
</dbReference>
<dbReference type="Pfam" id="PF00441">
    <property type="entry name" value="Acyl-CoA_dh_1"/>
    <property type="match status" value="1"/>
</dbReference>
<evidence type="ECO:0000256" key="4">
    <source>
        <dbReference type="ARBA" id="ARBA00022827"/>
    </source>
</evidence>
<feature type="domain" description="Acyl-CoA dehydrogenase/oxidase C-terminal" evidence="11">
    <location>
        <begin position="288"/>
        <end position="469"/>
    </location>
</feature>
<evidence type="ECO:0000313" key="16">
    <source>
        <dbReference type="Proteomes" id="UP000281094"/>
    </source>
</evidence>
<evidence type="ECO:0000259" key="11">
    <source>
        <dbReference type="Pfam" id="PF00441"/>
    </source>
</evidence>
<keyword evidence="4 10" id="KW-0274">FAD</keyword>
<comment type="cofactor">
    <cofactor evidence="1 10">
        <name>FAD</name>
        <dbReference type="ChEBI" id="CHEBI:57692"/>
    </cofactor>
</comment>
<dbReference type="EMBL" id="RCWN01000001">
    <property type="protein sequence ID" value="RLQ87435.1"/>
    <property type="molecule type" value="Genomic_DNA"/>
</dbReference>
<comment type="similarity">
    <text evidence="2 10">Belongs to the acyl-CoA dehydrogenase family.</text>
</comment>
<comment type="caution">
    <text evidence="15">The sequence shown here is derived from an EMBL/GenBank/DDBJ whole genome shotgun (WGS) entry which is preliminary data.</text>
</comment>
<sequence>MYRAPVSEISHTLKHTVDFSAAMEKGRFGEEVSEDLVDAILDEAARFANEEMTPLGPNGDRDGVSVKDGTVTTAEGWADLYRRWIEGGWNAITGPEDFGGQGLPMALGLAVAEMWNSASVAFSLCPTLTMGAVEALEAHGTDELKAIYLEKLVSGEWTGTMNLTEPQAGSDLAALKAKAEPAGDGTYRIFGQKIYITYGEHDFTDNIVHLVLARLPDAPAGTRGISLFLVPKFIPNEDGTPGTRNDVYCHSVEHKLGIHGSPTCTMIYGDGKFGDEAGAIGWLIGEENRGLNCMFTMMNNARLLVGLEGVAIAEAAYQKALAYAEERRQGKAPGWDGQGMAPIVLHPDVRRNLLTMKALTGAARAICYACGIAIDLSHDPHGVSARGAASGAEGEADDTSKWSARANLLTPIAKAFSTDVGVDVANVGIQVHGGMGYVEETGAARLLRDARIAPIYEGTNGIQAIDLVMRKLPLADGRAVHDYIVELRQIAEKAGQSNTQALGATGERLTRALDDLDEVTTWLQERLQAGEHDIALAGATPYLRQFGLTAGGCYLAKGAMAGSGEGQAALARFFAENVLSETASLKDRVMTGAPSLSAAAEHALVTG</sequence>
<dbReference type="PROSITE" id="PS00073">
    <property type="entry name" value="ACYL_COA_DH_2"/>
    <property type="match status" value="1"/>
</dbReference>
<dbReference type="Gene3D" id="2.40.110.10">
    <property type="entry name" value="Butyryl-CoA Dehydrogenase, subunit A, domain 2"/>
    <property type="match status" value="1"/>
</dbReference>
<comment type="function">
    <text evidence="7">Involved in the assimilation of dimethylsulphoniopropionate (DMSP), an important compound in the fixation of carbon in marine phytoplankton, by mediating the conversion of 3-(methylthio)propanoyl-CoA (MMPA-CoA) to 3-(methylthio)acryloyl-CoA (MTA-CoA).</text>
</comment>
<dbReference type="Pfam" id="PF12806">
    <property type="entry name" value="Acyl-CoA_dh_C"/>
    <property type="match status" value="1"/>
</dbReference>